<sequence>MPPFPTLSRRLSTHPLPPLRQLTPRVRICRNNLSTSMTHAMPHTPMTEVEQARYRDLQNLLAKFHDPQSPYYIPPGTKGPVDEHDHSGSRAPGPAERAVERYGISDDYERSRREASKWFAENGYDARGQLEWPVAWGDCDMFQHANNVHYVRWFESARIRYTETLDLPNDDVRRLLSGQGTGIILKDVSIKYKAPVTYPDTLYIASKPHSVDQDRASFGLASAFYSLKDNKLVATADCTLVMYDYNDLCKGSMSDTFRDALLRRIKH</sequence>
<dbReference type="CDD" id="cd00586">
    <property type="entry name" value="4HBT"/>
    <property type="match status" value="1"/>
</dbReference>
<name>A0AAD9FQ11_PAPLA</name>
<dbReference type="Proteomes" id="UP001182556">
    <property type="component" value="Unassembled WGS sequence"/>
</dbReference>
<organism evidence="2 3">
    <name type="scientific">Papiliotrema laurentii</name>
    <name type="common">Cryptococcus laurentii</name>
    <dbReference type="NCBI Taxonomy" id="5418"/>
    <lineage>
        <taxon>Eukaryota</taxon>
        <taxon>Fungi</taxon>
        <taxon>Dikarya</taxon>
        <taxon>Basidiomycota</taxon>
        <taxon>Agaricomycotina</taxon>
        <taxon>Tremellomycetes</taxon>
        <taxon>Tremellales</taxon>
        <taxon>Rhynchogastremaceae</taxon>
        <taxon>Papiliotrema</taxon>
    </lineage>
</organism>
<dbReference type="Pfam" id="PF13279">
    <property type="entry name" value="4HBT_2"/>
    <property type="match status" value="1"/>
</dbReference>
<evidence type="ECO:0000313" key="3">
    <source>
        <dbReference type="Proteomes" id="UP001182556"/>
    </source>
</evidence>
<dbReference type="SUPFAM" id="SSF54637">
    <property type="entry name" value="Thioesterase/thiol ester dehydrase-isomerase"/>
    <property type="match status" value="1"/>
</dbReference>
<dbReference type="AlphaFoldDB" id="A0AAD9FQ11"/>
<evidence type="ECO:0000256" key="1">
    <source>
        <dbReference type="SAM" id="MobiDB-lite"/>
    </source>
</evidence>
<accession>A0AAD9FQ11</accession>
<keyword evidence="3" id="KW-1185">Reference proteome</keyword>
<reference evidence="2" key="1">
    <citation type="submission" date="2023-02" db="EMBL/GenBank/DDBJ databases">
        <title>Identification and recombinant expression of a fungal hydrolase from Papiliotrema laurentii that hydrolyzes apple cutin and clears colloidal polyester polyurethane.</title>
        <authorList>
            <consortium name="DOE Joint Genome Institute"/>
            <person name="Roman V.A."/>
            <person name="Bojanowski C."/>
            <person name="Crable B.R."/>
            <person name="Wagner D.N."/>
            <person name="Hung C.S."/>
            <person name="Nadeau L.J."/>
            <person name="Schratz L."/>
            <person name="Haridas S."/>
            <person name="Pangilinan J."/>
            <person name="Lipzen A."/>
            <person name="Na H."/>
            <person name="Yan M."/>
            <person name="Ng V."/>
            <person name="Grigoriev I.V."/>
            <person name="Spatafora J.W."/>
            <person name="Barlow D."/>
            <person name="Biffinger J."/>
            <person name="Kelley-Loughnane N."/>
            <person name="Varaljay V.A."/>
            <person name="Crookes-Goodson W.J."/>
        </authorList>
    </citation>
    <scope>NUCLEOTIDE SEQUENCE</scope>
    <source>
        <strain evidence="2">5307AH</strain>
    </source>
</reference>
<dbReference type="PANTHER" id="PTHR31793:SF39">
    <property type="entry name" value="THIOESTERASE_THIOL ESTER DEHYDRASE-ISOMERASE"/>
    <property type="match status" value="1"/>
</dbReference>
<dbReference type="Gene3D" id="3.10.129.10">
    <property type="entry name" value="Hotdog Thioesterase"/>
    <property type="match status" value="1"/>
</dbReference>
<comment type="caution">
    <text evidence="2">The sequence shown here is derived from an EMBL/GenBank/DDBJ whole genome shotgun (WGS) entry which is preliminary data.</text>
</comment>
<dbReference type="InterPro" id="IPR029069">
    <property type="entry name" value="HotDog_dom_sf"/>
</dbReference>
<dbReference type="GO" id="GO:0047617">
    <property type="term" value="F:fatty acyl-CoA hydrolase activity"/>
    <property type="evidence" value="ECO:0007669"/>
    <property type="project" value="TreeGrafter"/>
</dbReference>
<evidence type="ECO:0000313" key="2">
    <source>
        <dbReference type="EMBL" id="KAK1921387.1"/>
    </source>
</evidence>
<proteinExistence type="predicted"/>
<gene>
    <name evidence="2" type="ORF">DB88DRAFT_500585</name>
</gene>
<dbReference type="PANTHER" id="PTHR31793">
    <property type="entry name" value="4-HYDROXYBENZOYL-COA THIOESTERASE FAMILY MEMBER"/>
    <property type="match status" value="1"/>
</dbReference>
<feature type="region of interest" description="Disordered" evidence="1">
    <location>
        <begin position="67"/>
        <end position="95"/>
    </location>
</feature>
<dbReference type="InterPro" id="IPR050563">
    <property type="entry name" value="4-hydroxybenzoyl-CoA_TE"/>
</dbReference>
<protein>
    <submittedName>
        <fullName evidence="2">HotDog domain-containing protein</fullName>
    </submittedName>
</protein>
<dbReference type="EMBL" id="JAODAN010000011">
    <property type="protein sequence ID" value="KAK1921387.1"/>
    <property type="molecule type" value="Genomic_DNA"/>
</dbReference>